<accession>A0A2R8FGD3</accession>
<organism evidence="2">
    <name type="scientific">Ligilactobacillus acidipiscis</name>
    <dbReference type="NCBI Taxonomy" id="89059"/>
    <lineage>
        <taxon>Bacteria</taxon>
        <taxon>Bacillati</taxon>
        <taxon>Bacillota</taxon>
        <taxon>Bacilli</taxon>
        <taxon>Lactobacillales</taxon>
        <taxon>Lactobacillaceae</taxon>
        <taxon>Ligilactobacillus</taxon>
    </lineage>
</organism>
<dbReference type="EMBL" id="LT996085">
    <property type="protein sequence ID" value="SPO49468.1"/>
    <property type="molecule type" value="Genomic_DNA"/>
</dbReference>
<protein>
    <submittedName>
        <fullName evidence="2">Uncharacterized protein</fullName>
    </submittedName>
</protein>
<keyword evidence="2" id="KW-0614">Plasmid</keyword>
<name>A0A2R8FGD3_9LACO</name>
<keyword evidence="1" id="KW-0472">Membrane</keyword>
<feature type="transmembrane region" description="Helical" evidence="1">
    <location>
        <begin position="9"/>
        <end position="26"/>
    </location>
</feature>
<sequence>MEELKLKKLISWTSFVILLVLLGATLYYFYNIYFNIIYVILALALEYLTNVDKPLNNYIYHHINHS</sequence>
<gene>
    <name evidence="2" type="ORF">PLAC02_P62</name>
</gene>
<proteinExistence type="predicted"/>
<evidence type="ECO:0000313" key="2">
    <source>
        <dbReference type="EMBL" id="SPO49468.1"/>
    </source>
</evidence>
<geneLocation type="plasmid" evidence="2">
    <name>pLAC2</name>
</geneLocation>
<dbReference type="AlphaFoldDB" id="A0A2R8FGD3"/>
<reference evidence="2" key="1">
    <citation type="submission" date="2018-03" db="EMBL/GenBank/DDBJ databases">
        <authorList>
            <person name="Keele B.F."/>
        </authorList>
    </citation>
    <scope>NUCLEOTIDE SEQUENCE</scope>
    <source>
        <strain evidence="2">ACA-DC 1533</strain>
    </source>
</reference>
<evidence type="ECO:0000256" key="1">
    <source>
        <dbReference type="SAM" id="Phobius"/>
    </source>
</evidence>
<keyword evidence="1" id="KW-0812">Transmembrane</keyword>
<keyword evidence="1" id="KW-1133">Transmembrane helix</keyword>